<keyword evidence="3" id="KW-0574">Periplasm</keyword>
<evidence type="ECO:0000256" key="1">
    <source>
        <dbReference type="ARBA" id="ARBA00004418"/>
    </source>
</evidence>
<organism evidence="5 6">
    <name type="scientific">Pseudoroseicyclus tamaricis</name>
    <dbReference type="NCBI Taxonomy" id="2705421"/>
    <lineage>
        <taxon>Bacteria</taxon>
        <taxon>Pseudomonadati</taxon>
        <taxon>Pseudomonadota</taxon>
        <taxon>Alphaproteobacteria</taxon>
        <taxon>Rhodobacterales</taxon>
        <taxon>Paracoccaceae</taxon>
        <taxon>Pseudoroseicyclus</taxon>
    </lineage>
</organism>
<dbReference type="RefSeq" id="WP_163892000.1">
    <property type="nucleotide sequence ID" value="NZ_JAAFYS010000002.1"/>
</dbReference>
<comment type="subcellular location">
    <subcellularLocation>
        <location evidence="1">Periplasm</location>
    </subcellularLocation>
</comment>
<dbReference type="AlphaFoldDB" id="A0A6B2JZY0"/>
<keyword evidence="6" id="KW-1185">Reference proteome</keyword>
<accession>A0A6B2JZY0</accession>
<reference evidence="5 6" key="1">
    <citation type="submission" date="2020-02" db="EMBL/GenBank/DDBJ databases">
        <title>Pseudoroseicyclus tamarix, sp. nov., isolated from offshore sediment of a Tamarix chinensis forest.</title>
        <authorList>
            <person name="Gai Y."/>
        </authorList>
    </citation>
    <scope>NUCLEOTIDE SEQUENCE [LARGE SCALE GENOMIC DNA]</scope>
    <source>
        <strain evidence="5 6">CLL3-39</strain>
    </source>
</reference>
<dbReference type="PANTHER" id="PTHR33376">
    <property type="match status" value="1"/>
</dbReference>
<sequence>MFKEKVIGLMTVAAMLGGSAAVAQELRLAPAAPPAHPAYYMYEHFAEFLAEESGGEMTGTILGPEVVALPQVKDALQSGLANVANGLPLYFAADFPQTGVAGDLALLGRDPHAMAWAMTEFGVNCEPCQEEFKNFGSVFLGAGSSDVYVLLTTTPVRTAEDLQGLRLRSGGAPYSRWAEHFGATPVNIAVGDQFEAMSQGTIDGTMASIVDMLSYRLIDVAEYVTMIPLGTYHVTSNFTTSLDTWEGMSLEQREQFVAAANRGDPQLTDRWAFQLPAEATEAVEANENIEVIQPDQAFLDASNAFAEEDIATRTGENELAADFAALVDKWTAIVEEVGNDPEALAARAQEEIWANVDLSTYGM</sequence>
<dbReference type="Gene3D" id="3.40.190.170">
    <property type="entry name" value="Bacterial extracellular solute-binding protein, family 7"/>
    <property type="match status" value="1"/>
</dbReference>
<dbReference type="NCBIfam" id="NF037995">
    <property type="entry name" value="TRAP_S1"/>
    <property type="match status" value="1"/>
</dbReference>
<dbReference type="GO" id="GO:0055085">
    <property type="term" value="P:transmembrane transport"/>
    <property type="evidence" value="ECO:0007669"/>
    <property type="project" value="InterPro"/>
</dbReference>
<dbReference type="Proteomes" id="UP000474757">
    <property type="component" value="Unassembled WGS sequence"/>
</dbReference>
<dbReference type="InterPro" id="IPR018389">
    <property type="entry name" value="DctP_fam"/>
</dbReference>
<name>A0A6B2JZY0_9RHOB</name>
<keyword evidence="2 4" id="KW-0732">Signal</keyword>
<feature type="signal peptide" evidence="4">
    <location>
        <begin position="1"/>
        <end position="23"/>
    </location>
</feature>
<comment type="caution">
    <text evidence="5">The sequence shown here is derived from an EMBL/GenBank/DDBJ whole genome shotgun (WGS) entry which is preliminary data.</text>
</comment>
<dbReference type="EMBL" id="JAAGAB010000002">
    <property type="protein sequence ID" value="NDV00952.1"/>
    <property type="molecule type" value="Genomic_DNA"/>
</dbReference>
<feature type="chain" id="PRO_5025536245" evidence="4">
    <location>
        <begin position="24"/>
        <end position="363"/>
    </location>
</feature>
<evidence type="ECO:0000256" key="2">
    <source>
        <dbReference type="ARBA" id="ARBA00022729"/>
    </source>
</evidence>
<protein>
    <submittedName>
        <fullName evidence="5">C4-dicarboxylate ABC transporter substrate-binding protein</fullName>
    </submittedName>
</protein>
<evidence type="ECO:0000256" key="4">
    <source>
        <dbReference type="SAM" id="SignalP"/>
    </source>
</evidence>
<dbReference type="Pfam" id="PF03480">
    <property type="entry name" value="DctP"/>
    <property type="match status" value="1"/>
</dbReference>
<evidence type="ECO:0000313" key="5">
    <source>
        <dbReference type="EMBL" id="NDV00952.1"/>
    </source>
</evidence>
<evidence type="ECO:0000313" key="6">
    <source>
        <dbReference type="Proteomes" id="UP000474757"/>
    </source>
</evidence>
<dbReference type="InterPro" id="IPR038404">
    <property type="entry name" value="TRAP_DctP_sf"/>
</dbReference>
<dbReference type="PANTHER" id="PTHR33376:SF5">
    <property type="entry name" value="EXTRACYTOPLASMIC SOLUTE RECEPTOR PROTEIN"/>
    <property type="match status" value="1"/>
</dbReference>
<dbReference type="GO" id="GO:0042597">
    <property type="term" value="C:periplasmic space"/>
    <property type="evidence" value="ECO:0007669"/>
    <property type="project" value="UniProtKB-SubCell"/>
</dbReference>
<evidence type="ECO:0000256" key="3">
    <source>
        <dbReference type="ARBA" id="ARBA00022764"/>
    </source>
</evidence>
<proteinExistence type="predicted"/>
<gene>
    <name evidence="5" type="ORF">GZA08_08210</name>
</gene>